<comment type="caution">
    <text evidence="2">The sequence shown here is derived from an EMBL/GenBank/DDBJ whole genome shotgun (WGS) entry which is preliminary data.</text>
</comment>
<feature type="transmembrane region" description="Helical" evidence="1">
    <location>
        <begin position="371"/>
        <end position="390"/>
    </location>
</feature>
<reference evidence="2 3" key="1">
    <citation type="journal article" date="2019" name="Nat. Med.">
        <title>A library of human gut bacterial isolates paired with longitudinal multiomics data enables mechanistic microbiome research.</title>
        <authorList>
            <person name="Poyet M."/>
            <person name="Groussin M."/>
            <person name="Gibbons S.M."/>
            <person name="Avila-Pacheco J."/>
            <person name="Jiang X."/>
            <person name="Kearney S.M."/>
            <person name="Perrotta A.R."/>
            <person name="Berdy B."/>
            <person name="Zhao S."/>
            <person name="Lieberman T.D."/>
            <person name="Swanson P.K."/>
            <person name="Smith M."/>
            <person name="Roesemann S."/>
            <person name="Alexander J.E."/>
            <person name="Rich S.A."/>
            <person name="Livny J."/>
            <person name="Vlamakis H."/>
            <person name="Clish C."/>
            <person name="Bullock K."/>
            <person name="Deik A."/>
            <person name="Scott J."/>
            <person name="Pierce K.A."/>
            <person name="Xavier R.J."/>
            <person name="Alm E.J."/>
        </authorList>
    </citation>
    <scope>NUCLEOTIDE SEQUENCE [LARGE SCALE GENOMIC DNA]</scope>
    <source>
        <strain evidence="2 3">BIOML-A2</strain>
    </source>
</reference>
<feature type="transmembrane region" description="Helical" evidence="1">
    <location>
        <begin position="346"/>
        <end position="365"/>
    </location>
</feature>
<feature type="transmembrane region" description="Helical" evidence="1">
    <location>
        <begin position="208"/>
        <end position="231"/>
    </location>
</feature>
<accession>A0A7J5LIG5</accession>
<dbReference type="Proteomes" id="UP000431177">
    <property type="component" value="Unassembled WGS sequence"/>
</dbReference>
<keyword evidence="1" id="KW-0472">Membrane</keyword>
<dbReference type="AlphaFoldDB" id="A0A7J5LIG5"/>
<evidence type="ECO:0000313" key="3">
    <source>
        <dbReference type="Proteomes" id="UP000431177"/>
    </source>
</evidence>
<feature type="transmembrane region" description="Helical" evidence="1">
    <location>
        <begin position="179"/>
        <end position="196"/>
    </location>
</feature>
<keyword evidence="1" id="KW-1133">Transmembrane helix</keyword>
<gene>
    <name evidence="2" type="ORF">F9950_16910</name>
</gene>
<feature type="transmembrane region" description="Helical" evidence="1">
    <location>
        <begin position="7"/>
        <end position="25"/>
    </location>
</feature>
<protein>
    <recommendedName>
        <fullName evidence="4">O-antigen ligase domain-containing protein</fullName>
    </recommendedName>
</protein>
<keyword evidence="1" id="KW-0812">Transmembrane</keyword>
<evidence type="ECO:0000313" key="2">
    <source>
        <dbReference type="EMBL" id="KAB5324282.1"/>
    </source>
</evidence>
<evidence type="ECO:0000256" key="1">
    <source>
        <dbReference type="SAM" id="Phobius"/>
    </source>
</evidence>
<dbReference type="RefSeq" id="WP_151878412.1">
    <property type="nucleotide sequence ID" value="NZ_WCKZ01000054.1"/>
</dbReference>
<organism evidence="2 3">
    <name type="scientific">Bacteroides stercoris</name>
    <dbReference type="NCBI Taxonomy" id="46506"/>
    <lineage>
        <taxon>Bacteria</taxon>
        <taxon>Pseudomonadati</taxon>
        <taxon>Bacteroidota</taxon>
        <taxon>Bacteroidia</taxon>
        <taxon>Bacteroidales</taxon>
        <taxon>Bacteroidaceae</taxon>
        <taxon>Bacteroides</taxon>
    </lineage>
</organism>
<feature type="transmembrane region" description="Helical" evidence="1">
    <location>
        <begin position="82"/>
        <end position="102"/>
    </location>
</feature>
<sequence>MILKKKLPYTILLISIYSVLPWCSLPIGNTFVWWLLQSFILFLFIKLHPANYVILPIKFFFIYTLFSAIYGAIFMTENYWDWKLLIENLIIFLLPMAALTYAHPTKLTLTLKCWFKYAWIILIILAPFLSSDAFGRFLTPYTFLLLSLPLTRRNKRYLLFTLVAFFTTLTLGSTSRSDMTKFSICFLLGGTLLLYPRIWSQKKVLLRISYVIIMTPIILFILGVSNIFNIFKIEEELGIENKFQMKNSTGDEYSALTDTRTFLYAEEIQSAIKNKYIIIGRSIARGYDSTSFGEMINSALHLKRNERSSCETSILNIFNYFGLIGVCIYMFIFWKASYLAITKSKNIFIPVIGIYVAFRWLFAWIEDFSRFDLNYLFLWIFIGLCYSPVFRNMTNREYKNWFYTIIQ</sequence>
<feature type="transmembrane region" description="Helical" evidence="1">
    <location>
        <begin position="59"/>
        <end position="76"/>
    </location>
</feature>
<proteinExistence type="predicted"/>
<dbReference type="EMBL" id="WCLA01000055">
    <property type="protein sequence ID" value="KAB5324282.1"/>
    <property type="molecule type" value="Genomic_DNA"/>
</dbReference>
<name>A0A7J5LIG5_BACSE</name>
<feature type="transmembrane region" description="Helical" evidence="1">
    <location>
        <begin position="317"/>
        <end position="334"/>
    </location>
</feature>
<feature type="transmembrane region" description="Helical" evidence="1">
    <location>
        <begin position="157"/>
        <end position="173"/>
    </location>
</feature>
<evidence type="ECO:0008006" key="4">
    <source>
        <dbReference type="Google" id="ProtNLM"/>
    </source>
</evidence>